<keyword evidence="5" id="KW-1185">Reference proteome</keyword>
<reference evidence="4 5" key="1">
    <citation type="submission" date="2023-01" db="EMBL/GenBank/DDBJ databases">
        <title>Vibrio sp. KJ40-1 sp.nov, isolated from marine algae.</title>
        <authorList>
            <person name="Butt M."/>
            <person name="Kim J.M.J."/>
            <person name="Jeon C.O.C."/>
        </authorList>
    </citation>
    <scope>NUCLEOTIDE SEQUENCE [LARGE SCALE GENOMIC DNA]</scope>
    <source>
        <strain evidence="4 5">KJ40-1</strain>
    </source>
</reference>
<dbReference type="Pfam" id="PF03358">
    <property type="entry name" value="FMN_red"/>
    <property type="match status" value="1"/>
</dbReference>
<proteinExistence type="predicted"/>
<evidence type="ECO:0000256" key="1">
    <source>
        <dbReference type="ARBA" id="ARBA00001917"/>
    </source>
</evidence>
<sequence length="173" mass="18855">MKVLAFAASSSKNSINKHLANYAAQQIEEAQVELLDINDYEIPLFSEDREKELGQPELAKAFHQKLGEADVIVISFAEHNGSYTAAYKNLFDWTSRISRDVFQNKPVIMLATSPGPGGAGNVLAAAKASAPHFAADVKATLSVPNFYDNFDLENGILTNKELVDQLLSAISQL</sequence>
<dbReference type="PANTHER" id="PTHR30543">
    <property type="entry name" value="CHROMATE REDUCTASE"/>
    <property type="match status" value="1"/>
</dbReference>
<dbReference type="Proteomes" id="UP001210678">
    <property type="component" value="Unassembled WGS sequence"/>
</dbReference>
<evidence type="ECO:0000313" key="4">
    <source>
        <dbReference type="EMBL" id="MDB1125818.1"/>
    </source>
</evidence>
<dbReference type="PANTHER" id="PTHR30543:SF21">
    <property type="entry name" value="NAD(P)H-DEPENDENT FMN REDUCTASE LOT6"/>
    <property type="match status" value="1"/>
</dbReference>
<organism evidence="4 5">
    <name type="scientific">Vibrio algarum</name>
    <dbReference type="NCBI Taxonomy" id="3020714"/>
    <lineage>
        <taxon>Bacteria</taxon>
        <taxon>Pseudomonadati</taxon>
        <taxon>Pseudomonadota</taxon>
        <taxon>Gammaproteobacteria</taxon>
        <taxon>Vibrionales</taxon>
        <taxon>Vibrionaceae</taxon>
        <taxon>Vibrio</taxon>
    </lineage>
</organism>
<comment type="caution">
    <text evidence="4">The sequence shown here is derived from an EMBL/GenBank/DDBJ whole genome shotgun (WGS) entry which is preliminary data.</text>
</comment>
<evidence type="ECO:0000256" key="2">
    <source>
        <dbReference type="ARBA" id="ARBA00022643"/>
    </source>
</evidence>
<name>A0ABT4YXW4_9VIBR</name>
<dbReference type="InterPro" id="IPR005025">
    <property type="entry name" value="FMN_Rdtase-like_dom"/>
</dbReference>
<evidence type="ECO:0000259" key="3">
    <source>
        <dbReference type="Pfam" id="PF03358"/>
    </source>
</evidence>
<keyword evidence="2" id="KW-0288">FMN</keyword>
<dbReference type="EMBL" id="JAQLOI010000003">
    <property type="protein sequence ID" value="MDB1125818.1"/>
    <property type="molecule type" value="Genomic_DNA"/>
</dbReference>
<comment type="cofactor">
    <cofactor evidence="1">
        <name>FMN</name>
        <dbReference type="ChEBI" id="CHEBI:58210"/>
    </cofactor>
</comment>
<dbReference type="InterPro" id="IPR029039">
    <property type="entry name" value="Flavoprotein-like_sf"/>
</dbReference>
<dbReference type="SUPFAM" id="SSF52218">
    <property type="entry name" value="Flavoproteins"/>
    <property type="match status" value="1"/>
</dbReference>
<accession>A0ABT4YXW4</accession>
<dbReference type="RefSeq" id="WP_272139870.1">
    <property type="nucleotide sequence ID" value="NZ_JAQLOI010000003.1"/>
</dbReference>
<keyword evidence="2" id="KW-0285">Flavoprotein</keyword>
<dbReference type="InterPro" id="IPR050712">
    <property type="entry name" value="NAD(P)H-dep_reductase"/>
</dbReference>
<evidence type="ECO:0000313" key="5">
    <source>
        <dbReference type="Proteomes" id="UP001210678"/>
    </source>
</evidence>
<feature type="domain" description="NADPH-dependent FMN reductase-like" evidence="3">
    <location>
        <begin position="1"/>
        <end position="145"/>
    </location>
</feature>
<gene>
    <name evidence="4" type="ORF">PGX00_20000</name>
</gene>
<protein>
    <submittedName>
        <fullName evidence="4">NAD(P)H-dependent oxidoreductase</fullName>
    </submittedName>
</protein>
<dbReference type="Gene3D" id="3.40.50.360">
    <property type="match status" value="1"/>
</dbReference>